<feature type="region of interest" description="Disordered" evidence="1">
    <location>
        <begin position="203"/>
        <end position="222"/>
    </location>
</feature>
<feature type="region of interest" description="Disordered" evidence="1">
    <location>
        <begin position="1"/>
        <end position="20"/>
    </location>
</feature>
<dbReference type="PANTHER" id="PTHR37610">
    <property type="entry name" value="CCHC-TYPE DOMAIN-CONTAINING PROTEIN"/>
    <property type="match status" value="1"/>
</dbReference>
<protein>
    <recommendedName>
        <fullName evidence="2">Retrotransposon Copia-like N-terminal domain-containing protein</fullName>
    </recommendedName>
</protein>
<sequence>MSENKSENETPETSIDDSDPLVLHYSDHPGMMLVSKPLEGYNYGQWSRAMRISLSAKNKIGFVDGSIKGHQSVSVYYTKLKGLWDELASYHEPPCCTCGGLKALVEREEKERVMQFLMGLNESYATIRGSILMMRPFPDTRKVHALVLQQERQVDVAAKRKISVGHHAMQYSSLPQANRPPVLSESGTPKRLLKCRSQITRENVKPKGKRPVAHNTQNNDVEPLKVPTTATATFTTEEYNQLMVSFAKETVMSSPLPTSQHSCTSTPQQNG</sequence>
<gene>
    <name evidence="3" type="ORF">CB5_LOCUS4790</name>
</gene>
<evidence type="ECO:0000313" key="3">
    <source>
        <dbReference type="EMBL" id="CAD1821579.1"/>
    </source>
</evidence>
<dbReference type="InterPro" id="IPR029472">
    <property type="entry name" value="Copia-like_N"/>
</dbReference>
<organism evidence="3">
    <name type="scientific">Ananas comosus var. bracteatus</name>
    <name type="common">red pineapple</name>
    <dbReference type="NCBI Taxonomy" id="296719"/>
    <lineage>
        <taxon>Eukaryota</taxon>
        <taxon>Viridiplantae</taxon>
        <taxon>Streptophyta</taxon>
        <taxon>Embryophyta</taxon>
        <taxon>Tracheophyta</taxon>
        <taxon>Spermatophyta</taxon>
        <taxon>Magnoliopsida</taxon>
        <taxon>Liliopsida</taxon>
        <taxon>Poales</taxon>
        <taxon>Bromeliaceae</taxon>
        <taxon>Bromelioideae</taxon>
        <taxon>Ananas</taxon>
    </lineage>
</organism>
<dbReference type="Pfam" id="PF14244">
    <property type="entry name" value="Retrotran_gag_3"/>
    <property type="match status" value="1"/>
</dbReference>
<feature type="domain" description="Retrotransposon Copia-like N-terminal" evidence="2">
    <location>
        <begin position="24"/>
        <end position="68"/>
    </location>
</feature>
<proteinExistence type="predicted"/>
<accession>A0A6V7NSJ2</accession>
<name>A0A6V7NSJ2_ANACO</name>
<reference evidence="3" key="1">
    <citation type="submission" date="2020-07" db="EMBL/GenBank/DDBJ databases">
        <authorList>
            <person name="Lin J."/>
        </authorList>
    </citation>
    <scope>NUCLEOTIDE SEQUENCE</scope>
</reference>
<dbReference type="PANTHER" id="PTHR37610:SF40">
    <property type="entry name" value="OS01G0909600 PROTEIN"/>
    <property type="match status" value="1"/>
</dbReference>
<evidence type="ECO:0000259" key="2">
    <source>
        <dbReference type="Pfam" id="PF14244"/>
    </source>
</evidence>
<dbReference type="EMBL" id="LR862141">
    <property type="protein sequence ID" value="CAD1821579.1"/>
    <property type="molecule type" value="Genomic_DNA"/>
</dbReference>
<dbReference type="AlphaFoldDB" id="A0A6V7NSJ2"/>
<evidence type="ECO:0000256" key="1">
    <source>
        <dbReference type="SAM" id="MobiDB-lite"/>
    </source>
</evidence>